<dbReference type="InterPro" id="IPR036388">
    <property type="entry name" value="WH-like_DNA-bd_sf"/>
</dbReference>
<comment type="function">
    <text evidence="5">Negative regulator of class I heat shock genes (grpE-dnaK-dnaJ and groELS operons). Prevents heat-shock induction of these operons.</text>
</comment>
<evidence type="ECO:0000256" key="5">
    <source>
        <dbReference type="HAMAP-Rule" id="MF_00081"/>
    </source>
</evidence>
<organism evidence="7 8">
    <name type="scientific">Syntrophorhabdus aromaticivorans</name>
    <dbReference type="NCBI Taxonomy" id="328301"/>
    <lineage>
        <taxon>Bacteria</taxon>
        <taxon>Pseudomonadati</taxon>
        <taxon>Thermodesulfobacteriota</taxon>
        <taxon>Syntrophorhabdia</taxon>
        <taxon>Syntrophorhabdales</taxon>
        <taxon>Syntrophorhabdaceae</taxon>
        <taxon>Syntrophorhabdus</taxon>
    </lineage>
</organism>
<comment type="caution">
    <text evidence="7">The sequence shown here is derived from an EMBL/GenBank/DDBJ whole genome shotgun (WGS) entry which is preliminary data.</text>
</comment>
<accession>A0A971M439</accession>
<gene>
    <name evidence="5 7" type="primary">hrcA</name>
    <name evidence="7" type="ORF">GXY80_08160</name>
</gene>
<dbReference type="SUPFAM" id="SSF46785">
    <property type="entry name" value="Winged helix' DNA-binding domain"/>
    <property type="match status" value="1"/>
</dbReference>
<dbReference type="NCBIfam" id="TIGR00331">
    <property type="entry name" value="hrcA"/>
    <property type="match status" value="1"/>
</dbReference>
<reference evidence="7" key="2">
    <citation type="submission" date="2020-01" db="EMBL/GenBank/DDBJ databases">
        <authorList>
            <person name="Campanaro S."/>
        </authorList>
    </citation>
    <scope>NUCLEOTIDE SEQUENCE</scope>
    <source>
        <strain evidence="7">AS06rmzACSIP_7</strain>
    </source>
</reference>
<dbReference type="PANTHER" id="PTHR34824">
    <property type="entry name" value="HEAT-INDUCIBLE TRANSCRIPTION REPRESSOR HRCA"/>
    <property type="match status" value="1"/>
</dbReference>
<dbReference type="Gene3D" id="1.10.10.10">
    <property type="entry name" value="Winged helix-like DNA-binding domain superfamily/Winged helix DNA-binding domain"/>
    <property type="match status" value="1"/>
</dbReference>
<dbReference type="Gene3D" id="3.30.390.60">
    <property type="entry name" value="Heat-inducible transcription repressor hrca homolog, domain 3"/>
    <property type="match status" value="1"/>
</dbReference>
<keyword evidence="4 5" id="KW-0804">Transcription</keyword>
<dbReference type="InterPro" id="IPR036390">
    <property type="entry name" value="WH_DNA-bd_sf"/>
</dbReference>
<reference evidence="7" key="1">
    <citation type="journal article" date="2020" name="Biotechnol. Biofuels">
        <title>New insights from the biogas microbiome by comprehensive genome-resolved metagenomics of nearly 1600 species originating from multiple anaerobic digesters.</title>
        <authorList>
            <person name="Campanaro S."/>
            <person name="Treu L."/>
            <person name="Rodriguez-R L.M."/>
            <person name="Kovalovszki A."/>
            <person name="Ziels R.M."/>
            <person name="Maus I."/>
            <person name="Zhu X."/>
            <person name="Kougias P.G."/>
            <person name="Basile A."/>
            <person name="Luo G."/>
            <person name="Schluter A."/>
            <person name="Konstantinidis K.T."/>
            <person name="Angelidaki I."/>
        </authorList>
    </citation>
    <scope>NUCLEOTIDE SEQUENCE</scope>
    <source>
        <strain evidence="7">AS06rmzACSIP_7</strain>
    </source>
</reference>
<dbReference type="EMBL" id="JAAYEE010000132">
    <property type="protein sequence ID" value="NLW35438.1"/>
    <property type="molecule type" value="Genomic_DNA"/>
</dbReference>
<proteinExistence type="inferred from homology"/>
<keyword evidence="2 5" id="KW-0805">Transcription regulation</keyword>
<evidence type="ECO:0000256" key="4">
    <source>
        <dbReference type="ARBA" id="ARBA00023163"/>
    </source>
</evidence>
<dbReference type="GO" id="GO:0003677">
    <property type="term" value="F:DNA binding"/>
    <property type="evidence" value="ECO:0007669"/>
    <property type="project" value="InterPro"/>
</dbReference>
<dbReference type="AlphaFoldDB" id="A0A971M439"/>
<comment type="similarity">
    <text evidence="5">Belongs to the HrcA family.</text>
</comment>
<dbReference type="GO" id="GO:0045892">
    <property type="term" value="P:negative regulation of DNA-templated transcription"/>
    <property type="evidence" value="ECO:0007669"/>
    <property type="project" value="UniProtKB-UniRule"/>
</dbReference>
<dbReference type="InterPro" id="IPR021153">
    <property type="entry name" value="HrcA_C"/>
</dbReference>
<dbReference type="PANTHER" id="PTHR34824:SF1">
    <property type="entry name" value="HEAT-INDUCIBLE TRANSCRIPTION REPRESSOR HRCA"/>
    <property type="match status" value="1"/>
</dbReference>
<evidence type="ECO:0000313" key="8">
    <source>
        <dbReference type="Proteomes" id="UP000777265"/>
    </source>
</evidence>
<feature type="domain" description="Heat-inducible transcription repressor HrcA C-terminal" evidence="6">
    <location>
        <begin position="106"/>
        <end position="326"/>
    </location>
</feature>
<evidence type="ECO:0000259" key="6">
    <source>
        <dbReference type="Pfam" id="PF01628"/>
    </source>
</evidence>
<evidence type="ECO:0000256" key="3">
    <source>
        <dbReference type="ARBA" id="ARBA00023016"/>
    </source>
</evidence>
<dbReference type="Pfam" id="PF01628">
    <property type="entry name" value="HrcA"/>
    <property type="match status" value="1"/>
</dbReference>
<keyword evidence="3 5" id="KW-0346">Stress response</keyword>
<protein>
    <recommendedName>
        <fullName evidence="5">Heat-inducible transcription repressor HrcA</fullName>
    </recommendedName>
</protein>
<dbReference type="InterPro" id="IPR002571">
    <property type="entry name" value="HrcA"/>
</dbReference>
<dbReference type="InterPro" id="IPR023120">
    <property type="entry name" value="WHTH_transcript_rep_HrcA_IDD"/>
</dbReference>
<dbReference type="Gene3D" id="3.30.450.40">
    <property type="match status" value="1"/>
</dbReference>
<dbReference type="PIRSF" id="PIRSF005485">
    <property type="entry name" value="HrcA"/>
    <property type="match status" value="1"/>
</dbReference>
<evidence type="ECO:0000256" key="2">
    <source>
        <dbReference type="ARBA" id="ARBA00023015"/>
    </source>
</evidence>
<sequence>MDVLNDREKMVLELIMDGHINSAEPVGSETIAKSIREKLSAATIRNVMASLEEQGFLYKPHVVAGRIPTYKAYRYYVNSLSTARVPGKRELQALETMLKPHYSYVEEIMEDASKVLAAISRYTSIVVEPKVDTMLFKEIEFVKLSRRTLLAVFVTSSGMVHTRLVNTDEDLDMIMLTSMKTYMNEKFGGVLFCALKDGILEDIKKDREAYCRILAKIKETLETIIDEESTREVYLEGTSKMIGVPEFSDIERLKELFQAFEKKEKLLKLLDNCIHEEGIHVMIGSESDIKEMRDMSIITSTYRVGEKSFGVLGVIGPIRMNYSRIIPIVNYTAKTVTDILMMM</sequence>
<name>A0A971M439_9BACT</name>
<dbReference type="SUPFAM" id="SSF55781">
    <property type="entry name" value="GAF domain-like"/>
    <property type="match status" value="1"/>
</dbReference>
<dbReference type="InterPro" id="IPR029016">
    <property type="entry name" value="GAF-like_dom_sf"/>
</dbReference>
<keyword evidence="1 5" id="KW-0678">Repressor</keyword>
<evidence type="ECO:0000256" key="1">
    <source>
        <dbReference type="ARBA" id="ARBA00022491"/>
    </source>
</evidence>
<evidence type="ECO:0000313" key="7">
    <source>
        <dbReference type="EMBL" id="NLW35438.1"/>
    </source>
</evidence>
<dbReference type="HAMAP" id="MF_00081">
    <property type="entry name" value="HrcA"/>
    <property type="match status" value="1"/>
</dbReference>
<dbReference type="Proteomes" id="UP000777265">
    <property type="component" value="Unassembled WGS sequence"/>
</dbReference>